<organism evidence="2 3">
    <name type="scientific">Penicillium nordicum</name>
    <dbReference type="NCBI Taxonomy" id="229535"/>
    <lineage>
        <taxon>Eukaryota</taxon>
        <taxon>Fungi</taxon>
        <taxon>Dikarya</taxon>
        <taxon>Ascomycota</taxon>
        <taxon>Pezizomycotina</taxon>
        <taxon>Eurotiomycetes</taxon>
        <taxon>Eurotiomycetidae</taxon>
        <taxon>Eurotiales</taxon>
        <taxon>Aspergillaceae</taxon>
        <taxon>Penicillium</taxon>
    </lineage>
</organism>
<keyword evidence="3" id="KW-1185">Reference proteome</keyword>
<protein>
    <submittedName>
        <fullName evidence="2">Uncharacterized protein</fullName>
    </submittedName>
</protein>
<name>A0A0M8P9A3_9EURO</name>
<feature type="compositionally biased region" description="Basic and acidic residues" evidence="1">
    <location>
        <begin position="15"/>
        <end position="26"/>
    </location>
</feature>
<dbReference type="EMBL" id="LHQQ01000010">
    <property type="protein sequence ID" value="KOS47916.1"/>
    <property type="molecule type" value="Genomic_DNA"/>
</dbReference>
<accession>A0A0M8P9A3</accession>
<feature type="region of interest" description="Disordered" evidence="1">
    <location>
        <begin position="215"/>
        <end position="237"/>
    </location>
</feature>
<feature type="compositionally biased region" description="Polar residues" evidence="1">
    <location>
        <begin position="89"/>
        <end position="101"/>
    </location>
</feature>
<evidence type="ECO:0000256" key="1">
    <source>
        <dbReference type="SAM" id="MobiDB-lite"/>
    </source>
</evidence>
<feature type="region of interest" description="Disordered" evidence="1">
    <location>
        <begin position="1"/>
        <end position="61"/>
    </location>
</feature>
<feature type="compositionally biased region" description="Low complexity" evidence="1">
    <location>
        <begin position="39"/>
        <end position="56"/>
    </location>
</feature>
<dbReference type="AlphaFoldDB" id="A0A0M8P9A3"/>
<proteinExistence type="predicted"/>
<gene>
    <name evidence="2" type="ORF">ACN38_g1089</name>
</gene>
<comment type="caution">
    <text evidence="2">The sequence shown here is derived from an EMBL/GenBank/DDBJ whole genome shotgun (WGS) entry which is preliminary data.</text>
</comment>
<feature type="compositionally biased region" description="Acidic residues" evidence="1">
    <location>
        <begin position="215"/>
        <end position="228"/>
    </location>
</feature>
<sequence>MVSNGVVSEPNGNDRSGDKEREEENPHATPETLDTIDIAAAAATESATAPANEPPTVETEGLTVETIEDITEHKHKNTHEDIQPARPQATAQGNGEGSSSRRAQHHRNCVVSRIVHRHPPYLPEAPNVMLGQFWIDHIDSMLGVRTDRQIEDMQCCVDLTARVLILANNMLRQQREVLADLRRINSEESHDDSSSELTDLDELLSYTDLLWMSDYDENDGEGDGDDSSADGRFTGVY</sequence>
<evidence type="ECO:0000313" key="3">
    <source>
        <dbReference type="Proteomes" id="UP000037696"/>
    </source>
</evidence>
<evidence type="ECO:0000313" key="2">
    <source>
        <dbReference type="EMBL" id="KOS47916.1"/>
    </source>
</evidence>
<dbReference type="OrthoDB" id="4369355at2759"/>
<dbReference type="Proteomes" id="UP000037696">
    <property type="component" value="Unassembled WGS sequence"/>
</dbReference>
<feature type="region of interest" description="Disordered" evidence="1">
    <location>
        <begin position="74"/>
        <end position="105"/>
    </location>
</feature>
<reference evidence="2 3" key="1">
    <citation type="submission" date="2015-08" db="EMBL/GenBank/DDBJ databases">
        <title>Genome sequencing of Penicillium nordicum.</title>
        <authorList>
            <person name="Nguyen H.D."/>
            <person name="Seifert K.A."/>
        </authorList>
    </citation>
    <scope>NUCLEOTIDE SEQUENCE [LARGE SCALE GENOMIC DNA]</scope>
    <source>
        <strain evidence="2 3">DAOMC 185683</strain>
    </source>
</reference>
<feature type="compositionally biased region" description="Polar residues" evidence="1">
    <location>
        <begin position="1"/>
        <end position="14"/>
    </location>
</feature>